<evidence type="ECO:0000259" key="4">
    <source>
        <dbReference type="PROSITE" id="PS50932"/>
    </source>
</evidence>
<dbReference type="InterPro" id="IPR000843">
    <property type="entry name" value="HTH_LacI"/>
</dbReference>
<dbReference type="PANTHER" id="PTHR30146">
    <property type="entry name" value="LACI-RELATED TRANSCRIPTIONAL REPRESSOR"/>
    <property type="match status" value="1"/>
</dbReference>
<evidence type="ECO:0000256" key="1">
    <source>
        <dbReference type="ARBA" id="ARBA00023015"/>
    </source>
</evidence>
<dbReference type="PROSITE" id="PS50932">
    <property type="entry name" value="HTH_LACI_2"/>
    <property type="match status" value="1"/>
</dbReference>
<protein>
    <submittedName>
        <fullName evidence="5">Transcriptional regulator DegA</fullName>
    </submittedName>
</protein>
<dbReference type="Pfam" id="PF00356">
    <property type="entry name" value="LacI"/>
    <property type="match status" value="1"/>
</dbReference>
<keyword evidence="3" id="KW-0804">Transcription</keyword>
<reference evidence="5 6" key="1">
    <citation type="submission" date="2024-04" db="EMBL/GenBank/DDBJ databases">
        <title>Defined microbial consortia suppress multidrug-resistant proinflammatory Enterobacteriaceae via ecological control.</title>
        <authorList>
            <person name="Furuichi M."/>
            <person name="Kawaguchi T."/>
            <person name="Pust M."/>
            <person name="Yasuma K."/>
            <person name="Plichta D."/>
            <person name="Hasegawa N."/>
            <person name="Ohya T."/>
            <person name="Bhattarai S."/>
            <person name="Sasajima S."/>
            <person name="Aoto Y."/>
            <person name="Tuganbaev T."/>
            <person name="Yaginuma M."/>
            <person name="Ueda M."/>
            <person name="Okahashi N."/>
            <person name="Amafuji K."/>
            <person name="Kiridooshi Y."/>
            <person name="Sugita K."/>
            <person name="Strazar M."/>
            <person name="Skelly A."/>
            <person name="Suda W."/>
            <person name="Hattori M."/>
            <person name="Nakamoto N."/>
            <person name="Caballero S."/>
            <person name="Norman J."/>
            <person name="Olle B."/>
            <person name="Tanoue T."/>
            <person name="Arita M."/>
            <person name="Bucci V."/>
            <person name="Atarashi K."/>
            <person name="Xavier R."/>
            <person name="Honda K."/>
        </authorList>
    </citation>
    <scope>NUCLEOTIDE SEQUENCE [LARGE SCALE GENOMIC DNA]</scope>
    <source>
        <strain evidence="6">f13</strain>
    </source>
</reference>
<evidence type="ECO:0000256" key="3">
    <source>
        <dbReference type="ARBA" id="ARBA00023163"/>
    </source>
</evidence>
<proteinExistence type="predicted"/>
<dbReference type="CDD" id="cd01392">
    <property type="entry name" value="HTH_LacI"/>
    <property type="match status" value="1"/>
</dbReference>
<dbReference type="EMBL" id="BAABXL010000001">
    <property type="protein sequence ID" value="GAA6269092.1"/>
    <property type="molecule type" value="Genomic_DNA"/>
</dbReference>
<dbReference type="Pfam" id="PF13377">
    <property type="entry name" value="Peripla_BP_3"/>
    <property type="match status" value="1"/>
</dbReference>
<comment type="caution">
    <text evidence="5">The sequence shown here is derived from an EMBL/GenBank/DDBJ whole genome shotgun (WGS) entry which is preliminary data.</text>
</comment>
<dbReference type="PANTHER" id="PTHR30146:SF109">
    <property type="entry name" value="HTH-TYPE TRANSCRIPTIONAL REGULATOR GALS"/>
    <property type="match status" value="1"/>
</dbReference>
<name>A0ABQ0AYJ0_9FIRM</name>
<keyword evidence="1" id="KW-0805">Transcription regulation</keyword>
<keyword evidence="6" id="KW-1185">Reference proteome</keyword>
<dbReference type="InterPro" id="IPR046335">
    <property type="entry name" value="LacI/GalR-like_sensor"/>
</dbReference>
<evidence type="ECO:0000313" key="6">
    <source>
        <dbReference type="Proteomes" id="UP001600894"/>
    </source>
</evidence>
<dbReference type="RefSeq" id="WP_390469964.1">
    <property type="nucleotide sequence ID" value="NZ_BAABXL010000001.1"/>
</dbReference>
<dbReference type="Proteomes" id="UP001600894">
    <property type="component" value="Unassembled WGS sequence"/>
</dbReference>
<dbReference type="SMART" id="SM00354">
    <property type="entry name" value="HTH_LACI"/>
    <property type="match status" value="1"/>
</dbReference>
<dbReference type="Gene3D" id="3.40.50.2300">
    <property type="match status" value="2"/>
</dbReference>
<accession>A0ABQ0AYJ0</accession>
<organism evidence="5 6">
    <name type="scientific">Enterocloster alcoholdehydrogenati</name>
    <dbReference type="NCBI Taxonomy" id="2547410"/>
    <lineage>
        <taxon>Bacteria</taxon>
        <taxon>Bacillati</taxon>
        <taxon>Bacillota</taxon>
        <taxon>Clostridia</taxon>
        <taxon>Lachnospirales</taxon>
        <taxon>Lachnospiraceae</taxon>
        <taxon>Enterocloster</taxon>
    </lineage>
</organism>
<evidence type="ECO:0000256" key="2">
    <source>
        <dbReference type="ARBA" id="ARBA00023125"/>
    </source>
</evidence>
<evidence type="ECO:0000313" key="5">
    <source>
        <dbReference type="EMBL" id="GAA6269092.1"/>
    </source>
</evidence>
<dbReference type="SUPFAM" id="SSF47413">
    <property type="entry name" value="lambda repressor-like DNA-binding domains"/>
    <property type="match status" value="1"/>
</dbReference>
<dbReference type="CDD" id="cd06267">
    <property type="entry name" value="PBP1_LacI_sugar_binding-like"/>
    <property type="match status" value="1"/>
</dbReference>
<dbReference type="PROSITE" id="PS00356">
    <property type="entry name" value="HTH_LACI_1"/>
    <property type="match status" value="1"/>
</dbReference>
<keyword evidence="2" id="KW-0238">DNA-binding</keyword>
<dbReference type="Gene3D" id="1.10.260.40">
    <property type="entry name" value="lambda repressor-like DNA-binding domains"/>
    <property type="match status" value="1"/>
</dbReference>
<dbReference type="PRINTS" id="PR00036">
    <property type="entry name" value="HTHLACI"/>
</dbReference>
<dbReference type="SUPFAM" id="SSF53822">
    <property type="entry name" value="Periplasmic binding protein-like I"/>
    <property type="match status" value="1"/>
</dbReference>
<feature type="domain" description="HTH lacI-type" evidence="4">
    <location>
        <begin position="5"/>
        <end position="59"/>
    </location>
</feature>
<dbReference type="InterPro" id="IPR010982">
    <property type="entry name" value="Lambda_DNA-bd_dom_sf"/>
</dbReference>
<sequence>METIKTIYDIAKEAGVSASTVSRVVNHKPGIREETRKKVAELLEKYQYIPNEAARGLVTQASRIIGILIEDIRVSHHTESAYVIEQEMTRRGYTCITLSTGTDPKKKADYIRILEQRRVEGVILMGSMFGTPKVRESLIKHLPNVPTAIVNGWLDLPGVYSVIADEERGMEQCVQLLAGKGKRMIVYVQDQDTPSNRSKLRGYRRGMEELGIPQEKQPVYYAHAGWEKDLDPERTMNLGDEITEKILEQVPQAEGIIYSVDLLAIGGLKAMGRRGVRVPQQIAVIGADNTLYGKICTPQLTTLDNKLVEVSRNASRVLLSALEGNADPRQILLLTEIIERETT</sequence>
<dbReference type="InterPro" id="IPR028082">
    <property type="entry name" value="Peripla_BP_I"/>
</dbReference>
<gene>
    <name evidence="5" type="primary">degA</name>
    <name evidence="5" type="ORF">F130042H8_21520</name>
</gene>